<reference evidence="2" key="2">
    <citation type="submission" date="2020-09" db="EMBL/GenBank/DDBJ databases">
        <authorList>
            <person name="Sun Q."/>
            <person name="Zhou Y."/>
        </authorList>
    </citation>
    <scope>NUCLEOTIDE SEQUENCE</scope>
    <source>
        <strain evidence="2">CGMCC 1.15254</strain>
    </source>
</reference>
<feature type="transmembrane region" description="Helical" evidence="1">
    <location>
        <begin position="20"/>
        <end position="43"/>
    </location>
</feature>
<evidence type="ECO:0000313" key="3">
    <source>
        <dbReference type="Proteomes" id="UP000632498"/>
    </source>
</evidence>
<keyword evidence="1" id="KW-0472">Membrane</keyword>
<evidence type="ECO:0000256" key="1">
    <source>
        <dbReference type="SAM" id="Phobius"/>
    </source>
</evidence>
<comment type="caution">
    <text evidence="2">The sequence shown here is derived from an EMBL/GenBank/DDBJ whole genome shotgun (WGS) entry which is preliminary data.</text>
</comment>
<keyword evidence="1" id="KW-1133">Transmembrane helix</keyword>
<evidence type="ECO:0000313" key="2">
    <source>
        <dbReference type="EMBL" id="GGF65380.1"/>
    </source>
</evidence>
<sequence>MPFQLILPWLVMLPMLYGSTLVGVPLFLAFLIAAIGLSAMHFCDMSCSKSENG</sequence>
<dbReference type="RefSeq" id="WP_188664291.1">
    <property type="nucleotide sequence ID" value="NZ_BMHV01000012.1"/>
</dbReference>
<dbReference type="EMBL" id="BMHV01000012">
    <property type="protein sequence ID" value="GGF65380.1"/>
    <property type="molecule type" value="Genomic_DNA"/>
</dbReference>
<accession>A0A917FBL0</accession>
<name>A0A917FBL0_9PROT</name>
<proteinExistence type="predicted"/>
<dbReference type="AlphaFoldDB" id="A0A917FBL0"/>
<gene>
    <name evidence="2" type="ORF">GCM10011332_19340</name>
</gene>
<organism evidence="2 3">
    <name type="scientific">Terasakiella brassicae</name>
    <dbReference type="NCBI Taxonomy" id="1634917"/>
    <lineage>
        <taxon>Bacteria</taxon>
        <taxon>Pseudomonadati</taxon>
        <taxon>Pseudomonadota</taxon>
        <taxon>Alphaproteobacteria</taxon>
        <taxon>Rhodospirillales</taxon>
        <taxon>Terasakiellaceae</taxon>
        <taxon>Terasakiella</taxon>
    </lineage>
</organism>
<keyword evidence="1" id="KW-0812">Transmembrane</keyword>
<dbReference type="Proteomes" id="UP000632498">
    <property type="component" value="Unassembled WGS sequence"/>
</dbReference>
<protein>
    <submittedName>
        <fullName evidence="2">Uncharacterized protein</fullName>
    </submittedName>
</protein>
<keyword evidence="3" id="KW-1185">Reference proteome</keyword>
<reference evidence="2" key="1">
    <citation type="journal article" date="2014" name="Int. J. Syst. Evol. Microbiol.">
        <title>Complete genome sequence of Corynebacterium casei LMG S-19264T (=DSM 44701T), isolated from a smear-ripened cheese.</title>
        <authorList>
            <consortium name="US DOE Joint Genome Institute (JGI-PGF)"/>
            <person name="Walter F."/>
            <person name="Albersmeier A."/>
            <person name="Kalinowski J."/>
            <person name="Ruckert C."/>
        </authorList>
    </citation>
    <scope>NUCLEOTIDE SEQUENCE</scope>
    <source>
        <strain evidence="2">CGMCC 1.15254</strain>
    </source>
</reference>